<feature type="transmembrane region" description="Helical" evidence="1">
    <location>
        <begin position="29"/>
        <end position="47"/>
    </location>
</feature>
<dbReference type="AlphaFoldDB" id="A0A5B7ZQ74"/>
<dbReference type="RefSeq" id="WP_139716089.1">
    <property type="nucleotide sequence ID" value="NZ_CP040871.1"/>
</dbReference>
<feature type="transmembrane region" description="Helical" evidence="1">
    <location>
        <begin position="106"/>
        <end position="124"/>
    </location>
</feature>
<keyword evidence="1" id="KW-0472">Membrane</keyword>
<reference evidence="2 3" key="1">
    <citation type="submission" date="2019-06" db="EMBL/GenBank/DDBJ databases">
        <title>Thermomonas aquatica sp. nov., isolated from an industrial wastewater treatment plant.</title>
        <authorList>
            <person name="Jeon J.H."/>
            <person name="Park D.-S."/>
        </authorList>
    </citation>
    <scope>NUCLEOTIDE SEQUENCE [LARGE SCALE GENOMIC DNA]</scope>
    <source>
        <strain evidence="2 3">SY21</strain>
    </source>
</reference>
<feature type="transmembrane region" description="Helical" evidence="1">
    <location>
        <begin position="54"/>
        <end position="72"/>
    </location>
</feature>
<keyword evidence="1" id="KW-0812">Transmembrane</keyword>
<proteinExistence type="predicted"/>
<dbReference type="EMBL" id="CP040871">
    <property type="protein sequence ID" value="QDA57037.1"/>
    <property type="molecule type" value="Genomic_DNA"/>
</dbReference>
<protein>
    <submittedName>
        <fullName evidence="2">DUF962 domain-containing protein</fullName>
    </submittedName>
</protein>
<accession>A0A5B7ZQ74</accession>
<name>A0A5B7ZQ74_9GAMM</name>
<dbReference type="KEGG" id="thes:FHQ07_06755"/>
<sequence length="162" mass="18524">MNATAAERPIDQWFAHYSGDHQNATNQRIHVVAVPLILWSVIGLLWCIPVVGDYFRPGLWAALAMFLAWMFYYRASRAIGFGMLAIFVAMAWLTRWLHDAYGTPGLFKLALGVFVVAWIAQFIGHSKLYEGKKPSFFTDLKYLLIGPAWVLAKLYRKLGVRW</sequence>
<dbReference type="Pfam" id="PF06127">
    <property type="entry name" value="Mpo1-like"/>
    <property type="match status" value="1"/>
</dbReference>
<evidence type="ECO:0000256" key="1">
    <source>
        <dbReference type="SAM" id="Phobius"/>
    </source>
</evidence>
<dbReference type="GO" id="GO:0016020">
    <property type="term" value="C:membrane"/>
    <property type="evidence" value="ECO:0007669"/>
    <property type="project" value="GOC"/>
</dbReference>
<dbReference type="Proteomes" id="UP000308149">
    <property type="component" value="Chromosome"/>
</dbReference>
<dbReference type="PANTHER" id="PTHR28026:SF9">
    <property type="entry name" value="2-HYDROXY-PALMITIC ACID DIOXYGENASE MPO1"/>
    <property type="match status" value="1"/>
</dbReference>
<evidence type="ECO:0000313" key="3">
    <source>
        <dbReference type="Proteomes" id="UP000308149"/>
    </source>
</evidence>
<feature type="transmembrane region" description="Helical" evidence="1">
    <location>
        <begin position="78"/>
        <end position="94"/>
    </location>
</feature>
<keyword evidence="3" id="KW-1185">Reference proteome</keyword>
<keyword evidence="1" id="KW-1133">Transmembrane helix</keyword>
<dbReference type="OrthoDB" id="5515308at2"/>
<evidence type="ECO:0000313" key="2">
    <source>
        <dbReference type="EMBL" id="QDA57037.1"/>
    </source>
</evidence>
<dbReference type="PANTHER" id="PTHR28026">
    <property type="entry name" value="DUF962 DOMAIN PROTEIN (AFU_ORTHOLOGUE AFUA_8G05310)"/>
    <property type="match status" value="1"/>
</dbReference>
<organism evidence="2 3">
    <name type="scientific">Thermomonas aquatica</name>
    <dbReference type="NCBI Taxonomy" id="2202149"/>
    <lineage>
        <taxon>Bacteria</taxon>
        <taxon>Pseudomonadati</taxon>
        <taxon>Pseudomonadota</taxon>
        <taxon>Gammaproteobacteria</taxon>
        <taxon>Lysobacterales</taxon>
        <taxon>Lysobacteraceae</taxon>
        <taxon>Thermomonas</taxon>
    </lineage>
</organism>
<dbReference type="InterPro" id="IPR009305">
    <property type="entry name" value="Mpo1-like"/>
</dbReference>
<dbReference type="GO" id="GO:0046521">
    <property type="term" value="P:sphingoid catabolic process"/>
    <property type="evidence" value="ECO:0007669"/>
    <property type="project" value="TreeGrafter"/>
</dbReference>
<gene>
    <name evidence="2" type="ORF">FHQ07_06755</name>
</gene>